<keyword evidence="10" id="KW-0963">Cytoplasm</keyword>
<reference evidence="13" key="2">
    <citation type="journal article" date="2023" name="Nat. Commun.">
        <title>Cultivation of marine bacteria of the SAR202 clade.</title>
        <authorList>
            <person name="Lim Y."/>
            <person name="Seo J.H."/>
            <person name="Giovannoni S.J."/>
            <person name="Kang I."/>
            <person name="Cho J.C."/>
        </authorList>
    </citation>
    <scope>NUCLEOTIDE SEQUENCE</scope>
    <source>
        <strain evidence="13">JH1073</strain>
    </source>
</reference>
<comment type="catalytic activity">
    <reaction evidence="1 10">
        <text>Endonucleolytic cleavage to 5'-phosphomonoester.</text>
        <dbReference type="EC" id="3.1.26.4"/>
    </reaction>
</comment>
<evidence type="ECO:0000256" key="4">
    <source>
        <dbReference type="ARBA" id="ARBA00012180"/>
    </source>
</evidence>
<comment type="similarity">
    <text evidence="2 10">Belongs to the RNase H family.</text>
</comment>
<evidence type="ECO:0000256" key="3">
    <source>
        <dbReference type="ARBA" id="ARBA00011245"/>
    </source>
</evidence>
<evidence type="ECO:0000256" key="2">
    <source>
        <dbReference type="ARBA" id="ARBA00005300"/>
    </source>
</evidence>
<evidence type="ECO:0000256" key="6">
    <source>
        <dbReference type="ARBA" id="ARBA00022723"/>
    </source>
</evidence>
<dbReference type="InterPro" id="IPR050092">
    <property type="entry name" value="RNase_H"/>
</dbReference>
<proteinExistence type="inferred from homology"/>
<dbReference type="GO" id="GO:0004523">
    <property type="term" value="F:RNA-DNA hybrid ribonuclease activity"/>
    <property type="evidence" value="ECO:0007669"/>
    <property type="project" value="UniProtKB-UniRule"/>
</dbReference>
<dbReference type="EMBL" id="CP046147">
    <property type="protein sequence ID" value="WFG40487.1"/>
    <property type="molecule type" value="Genomic_DNA"/>
</dbReference>
<dbReference type="GO" id="GO:0043137">
    <property type="term" value="P:DNA replication, removal of RNA primer"/>
    <property type="evidence" value="ECO:0007669"/>
    <property type="project" value="TreeGrafter"/>
</dbReference>
<dbReference type="RefSeq" id="WP_342826627.1">
    <property type="nucleotide sequence ID" value="NZ_CP046146.1"/>
</dbReference>
<dbReference type="Gene3D" id="3.30.420.10">
    <property type="entry name" value="Ribonuclease H-like superfamily/Ribonuclease H"/>
    <property type="match status" value="1"/>
</dbReference>
<dbReference type="PANTHER" id="PTHR10642:SF26">
    <property type="entry name" value="RIBONUCLEASE H1"/>
    <property type="match status" value="1"/>
</dbReference>
<reference evidence="14" key="3">
    <citation type="submission" date="2023-06" db="EMBL/GenBank/DDBJ databases">
        <title>Pangenomics reveal diversification of enzyme families and niche specialization in globally abundant SAR202 bacteria.</title>
        <authorList>
            <person name="Saw J.H.W."/>
        </authorList>
    </citation>
    <scope>NUCLEOTIDE SEQUENCE [LARGE SCALE GENOMIC DNA]</scope>
    <source>
        <strain evidence="14">JH1073</strain>
    </source>
</reference>
<protein>
    <recommendedName>
        <fullName evidence="4 10">Ribonuclease H</fullName>
        <shortName evidence="10">RNase H</shortName>
        <ecNumber evidence="4 10">3.1.26.4</ecNumber>
    </recommendedName>
</protein>
<dbReference type="Proteomes" id="UP001219901">
    <property type="component" value="Chromosome"/>
</dbReference>
<evidence type="ECO:0000313" key="12">
    <source>
        <dbReference type="EMBL" id="MDG0867898.1"/>
    </source>
</evidence>
<dbReference type="Proteomes" id="UP001321249">
    <property type="component" value="Unassembled WGS sequence"/>
</dbReference>
<evidence type="ECO:0000259" key="11">
    <source>
        <dbReference type="PROSITE" id="PS50879"/>
    </source>
</evidence>
<feature type="binding site" evidence="10">
    <location>
        <position position="139"/>
    </location>
    <ligand>
        <name>Mg(2+)</name>
        <dbReference type="ChEBI" id="CHEBI:18420"/>
        <label>2</label>
    </ligand>
</feature>
<organism evidence="13 14">
    <name type="scientific">Candidatus Lucifugimonas marina</name>
    <dbReference type="NCBI Taxonomy" id="3038979"/>
    <lineage>
        <taxon>Bacteria</taxon>
        <taxon>Bacillati</taxon>
        <taxon>Chloroflexota</taxon>
        <taxon>Dehalococcoidia</taxon>
        <taxon>SAR202 cluster</taxon>
        <taxon>Candidatus Lucifugimonadales</taxon>
        <taxon>Candidatus Lucifugimonadaceae</taxon>
        <taxon>Candidatus Lucifugimonas</taxon>
    </lineage>
</organism>
<comment type="subunit">
    <text evidence="3 10">Monomer.</text>
</comment>
<dbReference type="EMBL" id="WMBE01000004">
    <property type="protein sequence ID" value="MDG0867898.1"/>
    <property type="molecule type" value="Genomic_DNA"/>
</dbReference>
<evidence type="ECO:0000256" key="8">
    <source>
        <dbReference type="ARBA" id="ARBA00022801"/>
    </source>
</evidence>
<keyword evidence="14" id="KW-1185">Reference proteome</keyword>
<evidence type="ECO:0000313" key="13">
    <source>
        <dbReference type="EMBL" id="WFG40487.1"/>
    </source>
</evidence>
<gene>
    <name evidence="10 13" type="primary">rnhA</name>
    <name evidence="12" type="ORF">GKO46_12555</name>
    <name evidence="13" type="ORF">GKO48_13045</name>
</gene>
<dbReference type="AlphaFoldDB" id="A0AAJ5ZKU1"/>
<keyword evidence="8 10" id="KW-0378">Hydrolase</keyword>
<accession>A0AAJ5ZKU1</accession>
<dbReference type="EC" id="3.1.26.4" evidence="4 10"/>
<feature type="binding site" evidence="10">
    <location>
        <position position="74"/>
    </location>
    <ligand>
        <name>Mg(2+)</name>
        <dbReference type="ChEBI" id="CHEBI:18420"/>
        <label>1</label>
    </ligand>
</feature>
<dbReference type="GO" id="GO:0003676">
    <property type="term" value="F:nucleic acid binding"/>
    <property type="evidence" value="ECO:0007669"/>
    <property type="project" value="InterPro"/>
</dbReference>
<comment type="function">
    <text evidence="10">Endonuclease that specifically degrades the RNA of RNA-DNA hybrids.</text>
</comment>
<dbReference type="CDD" id="cd09278">
    <property type="entry name" value="RNase_HI_prokaryote_like"/>
    <property type="match status" value="1"/>
</dbReference>
<dbReference type="Pfam" id="PF00075">
    <property type="entry name" value="RNase_H"/>
    <property type="match status" value="1"/>
</dbReference>
<dbReference type="PROSITE" id="PS50879">
    <property type="entry name" value="RNASE_H_1"/>
    <property type="match status" value="1"/>
</dbReference>
<dbReference type="InterPro" id="IPR022892">
    <property type="entry name" value="RNaseHI"/>
</dbReference>
<evidence type="ECO:0000256" key="1">
    <source>
        <dbReference type="ARBA" id="ARBA00000077"/>
    </source>
</evidence>
<keyword evidence="6 10" id="KW-0479">Metal-binding</keyword>
<keyword evidence="5 10" id="KW-0540">Nuclease</keyword>
<evidence type="ECO:0000313" key="15">
    <source>
        <dbReference type="Proteomes" id="UP001321249"/>
    </source>
</evidence>
<feature type="binding site" evidence="10">
    <location>
        <position position="52"/>
    </location>
    <ligand>
        <name>Mg(2+)</name>
        <dbReference type="ChEBI" id="CHEBI:18420"/>
        <label>1</label>
    </ligand>
</feature>
<feature type="domain" description="RNase H type-1" evidence="11">
    <location>
        <begin position="5"/>
        <end position="147"/>
    </location>
</feature>
<dbReference type="SUPFAM" id="SSF53098">
    <property type="entry name" value="Ribonuclease H-like"/>
    <property type="match status" value="1"/>
</dbReference>
<dbReference type="InterPro" id="IPR002156">
    <property type="entry name" value="RNaseH_domain"/>
</dbReference>
<sequence>MASINDKTVYAFSDGSAIGNPGPGGYGAVLKYGDNVKEFSQGFKHTTNNRMELLGAITALDALKGRQRVVLTTDSQYVINGIEKGWAKKWQANGWMRNKKEKALNPDMWQRLLDACSRHDVSFEWIRGHTGHPENERCDELANGAARGPASGQIVDEEFVKTNG</sequence>
<feature type="binding site" evidence="10">
    <location>
        <position position="14"/>
    </location>
    <ligand>
        <name>Mg(2+)</name>
        <dbReference type="ChEBI" id="CHEBI:18420"/>
        <label>2</label>
    </ligand>
</feature>
<evidence type="ECO:0000256" key="5">
    <source>
        <dbReference type="ARBA" id="ARBA00022722"/>
    </source>
</evidence>
<evidence type="ECO:0000256" key="9">
    <source>
        <dbReference type="ARBA" id="ARBA00022842"/>
    </source>
</evidence>
<evidence type="ECO:0000313" key="14">
    <source>
        <dbReference type="Proteomes" id="UP001219901"/>
    </source>
</evidence>
<dbReference type="GO" id="GO:0000287">
    <property type="term" value="F:magnesium ion binding"/>
    <property type="evidence" value="ECO:0007669"/>
    <property type="project" value="UniProtKB-UniRule"/>
</dbReference>
<dbReference type="PANTHER" id="PTHR10642">
    <property type="entry name" value="RIBONUCLEASE H1"/>
    <property type="match status" value="1"/>
</dbReference>
<keyword evidence="7 10" id="KW-0255">Endonuclease</keyword>
<feature type="binding site" evidence="10">
    <location>
        <position position="14"/>
    </location>
    <ligand>
        <name>Mg(2+)</name>
        <dbReference type="ChEBI" id="CHEBI:18420"/>
        <label>1</label>
    </ligand>
</feature>
<dbReference type="GO" id="GO:0005737">
    <property type="term" value="C:cytoplasm"/>
    <property type="evidence" value="ECO:0007669"/>
    <property type="project" value="UniProtKB-SubCell"/>
</dbReference>
<evidence type="ECO:0000256" key="7">
    <source>
        <dbReference type="ARBA" id="ARBA00022759"/>
    </source>
</evidence>
<name>A0AAJ5ZKU1_9CHLR</name>
<dbReference type="InterPro" id="IPR012337">
    <property type="entry name" value="RNaseH-like_sf"/>
</dbReference>
<evidence type="ECO:0000256" key="10">
    <source>
        <dbReference type="HAMAP-Rule" id="MF_00042"/>
    </source>
</evidence>
<dbReference type="InterPro" id="IPR036397">
    <property type="entry name" value="RNaseH_sf"/>
</dbReference>
<dbReference type="HAMAP" id="MF_00042">
    <property type="entry name" value="RNase_H"/>
    <property type="match status" value="1"/>
</dbReference>
<comment type="cofactor">
    <cofactor evidence="10">
        <name>Mg(2+)</name>
        <dbReference type="ChEBI" id="CHEBI:18420"/>
    </cofactor>
    <text evidence="10">Binds 1 Mg(2+) ion per subunit. May bind a second metal ion at a regulatory site, or after substrate binding.</text>
</comment>
<reference evidence="14 15" key="1">
    <citation type="submission" date="2019-11" db="EMBL/GenBank/DDBJ databases">
        <authorList>
            <person name="Cho J.-C."/>
        </authorList>
    </citation>
    <scope>NUCLEOTIDE SEQUENCE [LARGE SCALE GENOMIC DNA]</scope>
    <source>
        <strain evidence="13 14">JH1073</strain>
        <strain evidence="12 15">JH702</strain>
    </source>
</reference>
<comment type="subcellular location">
    <subcellularLocation>
        <location evidence="10">Cytoplasm</location>
    </subcellularLocation>
</comment>
<keyword evidence="9 10" id="KW-0460">Magnesium</keyword>
<dbReference type="NCBIfam" id="NF001236">
    <property type="entry name" value="PRK00203.1"/>
    <property type="match status" value="1"/>
</dbReference>